<evidence type="ECO:0000256" key="5">
    <source>
        <dbReference type="ARBA" id="ARBA00022989"/>
    </source>
</evidence>
<reference evidence="14 15" key="1">
    <citation type="submission" date="2019-05" db="EMBL/GenBank/DDBJ databases">
        <title>Another draft genome of Portunus trituberculatus and its Hox gene families provides insights of decapod evolution.</title>
        <authorList>
            <person name="Jeong J.-H."/>
            <person name="Song I."/>
            <person name="Kim S."/>
            <person name="Choi T."/>
            <person name="Kim D."/>
            <person name="Ryu S."/>
            <person name="Kim W."/>
        </authorList>
    </citation>
    <scope>NUCLEOTIDE SEQUENCE [LARGE SCALE GENOMIC DNA]</scope>
    <source>
        <tissue evidence="14">Muscle</tissue>
    </source>
</reference>
<evidence type="ECO:0000256" key="4">
    <source>
        <dbReference type="ARBA" id="ARBA00022692"/>
    </source>
</evidence>
<evidence type="ECO:0000256" key="10">
    <source>
        <dbReference type="ARBA" id="ARBA00023286"/>
    </source>
</evidence>
<dbReference type="InterPro" id="IPR019594">
    <property type="entry name" value="Glu/Gly-bd"/>
</dbReference>
<evidence type="ECO:0000256" key="7">
    <source>
        <dbReference type="ARBA" id="ARBA00023136"/>
    </source>
</evidence>
<feature type="transmembrane region" description="Helical" evidence="12">
    <location>
        <begin position="456"/>
        <end position="477"/>
    </location>
</feature>
<keyword evidence="2" id="KW-0813">Transport</keyword>
<feature type="transmembrane region" description="Helical" evidence="12">
    <location>
        <begin position="364"/>
        <end position="388"/>
    </location>
</feature>
<dbReference type="PANTHER" id="PTHR42643:SF24">
    <property type="entry name" value="IONOTROPIC RECEPTOR 60A"/>
    <property type="match status" value="1"/>
</dbReference>
<dbReference type="GO" id="GO:0005886">
    <property type="term" value="C:plasma membrane"/>
    <property type="evidence" value="ECO:0007669"/>
    <property type="project" value="UniProtKB-SubCell"/>
</dbReference>
<protein>
    <submittedName>
        <fullName evidence="14">Glutamate receptor ionotropic, delta-1</fullName>
    </submittedName>
</protein>
<evidence type="ECO:0000256" key="3">
    <source>
        <dbReference type="ARBA" id="ARBA00022475"/>
    </source>
</evidence>
<dbReference type="EMBL" id="VSRR010001257">
    <property type="protein sequence ID" value="MPC23824.1"/>
    <property type="molecule type" value="Genomic_DNA"/>
</dbReference>
<dbReference type="Proteomes" id="UP000324222">
    <property type="component" value="Unassembled WGS sequence"/>
</dbReference>
<gene>
    <name evidence="14" type="primary">GRID1_12</name>
    <name evidence="14" type="ORF">E2C01_016889</name>
</gene>
<evidence type="ECO:0000256" key="9">
    <source>
        <dbReference type="ARBA" id="ARBA00023180"/>
    </source>
</evidence>
<keyword evidence="4 12" id="KW-0812">Transmembrane</keyword>
<feature type="transmembrane region" description="Helical" evidence="12">
    <location>
        <begin position="326"/>
        <end position="352"/>
    </location>
</feature>
<keyword evidence="9" id="KW-0325">Glycoprotein</keyword>
<evidence type="ECO:0000256" key="1">
    <source>
        <dbReference type="ARBA" id="ARBA00004651"/>
    </source>
</evidence>
<dbReference type="Pfam" id="PF10613">
    <property type="entry name" value="Lig_chan-Glu_bd"/>
    <property type="match status" value="1"/>
</dbReference>
<dbReference type="AlphaFoldDB" id="A0A5B7DRZ6"/>
<keyword evidence="10" id="KW-1071">Ligand-gated ion channel</keyword>
<sequence length="493" mass="53710">MRSPRWVVRAVAAAACVLGVWGAGLRSNVYPGNVSLDALGSCDIMVLFDEGSGTAEAKAEALLKLGLPVVVVSLRGDGDSGPLEIPADSQFPGASDCPAYFIFADKLHYLGRFIFVTESAMGAPRLILDNPVMAWRPHALVITESGGVRRSSSYDVWSHEVFRDDVPERVHRVEKWRRGAAQLGAHLFPNKLGNFHGNVLRAVTFEHAPSIVEVEGHSAGHHYDGIDIRLLHILADALNFRLKIVNPSDGGKWGSPLDNGSWTGLTGDLTQRRAHMGVANLFIHIHYLEVVDMTVPYDMEFGCFITPLPEPLPQWVALSYPFSLQVWILTMVFLPVGTTLLYVASVAARFLLHDETWDGSFSRTVFYALGVFLSVGMPQVGTVGLQGFQFGVLIGMAMPKKAPYKPNLDRVVDRVVEAGLVRKWFSDILFSSRKRGTAGNEESRGGALTVDNLQGAWLLLGAGWVVSGAAIVLELLFASSRQQPRTGLHSATA</sequence>
<dbReference type="SMART" id="SM00918">
    <property type="entry name" value="Lig_chan-Glu_bd"/>
    <property type="match status" value="1"/>
</dbReference>
<evidence type="ECO:0000256" key="2">
    <source>
        <dbReference type="ARBA" id="ARBA00022448"/>
    </source>
</evidence>
<proteinExistence type="predicted"/>
<accession>A0A5B7DRZ6</accession>
<organism evidence="14 15">
    <name type="scientific">Portunus trituberculatus</name>
    <name type="common">Swimming crab</name>
    <name type="synonym">Neptunus trituberculatus</name>
    <dbReference type="NCBI Taxonomy" id="210409"/>
    <lineage>
        <taxon>Eukaryota</taxon>
        <taxon>Metazoa</taxon>
        <taxon>Ecdysozoa</taxon>
        <taxon>Arthropoda</taxon>
        <taxon>Crustacea</taxon>
        <taxon>Multicrustacea</taxon>
        <taxon>Malacostraca</taxon>
        <taxon>Eumalacostraca</taxon>
        <taxon>Eucarida</taxon>
        <taxon>Decapoda</taxon>
        <taxon>Pleocyemata</taxon>
        <taxon>Brachyura</taxon>
        <taxon>Eubrachyura</taxon>
        <taxon>Portunoidea</taxon>
        <taxon>Portunidae</taxon>
        <taxon>Portuninae</taxon>
        <taxon>Portunus</taxon>
    </lineage>
</organism>
<evidence type="ECO:0000256" key="11">
    <source>
        <dbReference type="ARBA" id="ARBA00023303"/>
    </source>
</evidence>
<dbReference type="GO" id="GO:0015276">
    <property type="term" value="F:ligand-gated monoatomic ion channel activity"/>
    <property type="evidence" value="ECO:0007669"/>
    <property type="project" value="InterPro"/>
</dbReference>
<keyword evidence="3" id="KW-1003">Cell membrane</keyword>
<keyword evidence="7 12" id="KW-0472">Membrane</keyword>
<evidence type="ECO:0000256" key="12">
    <source>
        <dbReference type="SAM" id="Phobius"/>
    </source>
</evidence>
<keyword evidence="15" id="KW-1185">Reference proteome</keyword>
<keyword evidence="5 12" id="KW-1133">Transmembrane helix</keyword>
<evidence type="ECO:0000313" key="14">
    <source>
        <dbReference type="EMBL" id="MPC23824.1"/>
    </source>
</evidence>
<evidence type="ECO:0000259" key="13">
    <source>
        <dbReference type="SMART" id="SM00918"/>
    </source>
</evidence>
<evidence type="ECO:0000256" key="8">
    <source>
        <dbReference type="ARBA" id="ARBA00023170"/>
    </source>
</evidence>
<dbReference type="OrthoDB" id="5984008at2759"/>
<dbReference type="SUPFAM" id="SSF53850">
    <property type="entry name" value="Periplasmic binding protein-like II"/>
    <property type="match status" value="1"/>
</dbReference>
<evidence type="ECO:0000313" key="15">
    <source>
        <dbReference type="Proteomes" id="UP000324222"/>
    </source>
</evidence>
<name>A0A5B7DRZ6_PORTR</name>
<feature type="domain" description="Ionotropic glutamate receptor L-glutamate and glycine-binding" evidence="13">
    <location>
        <begin position="210"/>
        <end position="271"/>
    </location>
</feature>
<evidence type="ECO:0000256" key="6">
    <source>
        <dbReference type="ARBA" id="ARBA00023065"/>
    </source>
</evidence>
<comment type="subcellular location">
    <subcellularLocation>
        <location evidence="1">Cell membrane</location>
        <topology evidence="1">Multi-pass membrane protein</topology>
    </subcellularLocation>
</comment>
<dbReference type="InterPro" id="IPR052192">
    <property type="entry name" value="Insect_Ionotropic_Sensory_Rcpt"/>
</dbReference>
<keyword evidence="6" id="KW-0406">Ion transport</keyword>
<dbReference type="Gene3D" id="3.40.190.10">
    <property type="entry name" value="Periplasmic binding protein-like II"/>
    <property type="match status" value="1"/>
</dbReference>
<comment type="caution">
    <text evidence="14">The sequence shown here is derived from an EMBL/GenBank/DDBJ whole genome shotgun (WGS) entry which is preliminary data.</text>
</comment>
<keyword evidence="8 14" id="KW-0675">Receptor</keyword>
<keyword evidence="11" id="KW-0407">Ion channel</keyword>
<dbReference type="PANTHER" id="PTHR42643">
    <property type="entry name" value="IONOTROPIC RECEPTOR 20A-RELATED"/>
    <property type="match status" value="1"/>
</dbReference>